<dbReference type="PANTHER" id="PTHR33375">
    <property type="entry name" value="CHROMOSOME-PARTITIONING PROTEIN PARB-RELATED"/>
    <property type="match status" value="1"/>
</dbReference>
<keyword evidence="8" id="KW-0159">Chromosome partition</keyword>
<dbReference type="REBASE" id="20399">
    <property type="entry name" value="M.DauHRMORF20840P"/>
</dbReference>
<dbReference type="InterPro" id="IPR029063">
    <property type="entry name" value="SAM-dependent_MTases_sf"/>
</dbReference>
<evidence type="ECO:0000313" key="13">
    <source>
        <dbReference type="Proteomes" id="UP000000442"/>
    </source>
</evidence>
<dbReference type="SUPFAM" id="SSF53335">
    <property type="entry name" value="S-adenosyl-L-methionine-dependent methyltransferases"/>
    <property type="match status" value="1"/>
</dbReference>
<reference evidence="12 13" key="1">
    <citation type="journal article" date="2009" name="Environ. Microbiol.">
        <title>Genome sequence of Desulfobacterium autotrophicum HRM2, a marine sulfate reducer oxidizing organic carbon completely to carbon dioxide.</title>
        <authorList>
            <person name="Strittmatter A.W."/>
            <person name="Liesegang H."/>
            <person name="Rabus R."/>
            <person name="Decker I."/>
            <person name="Amann J."/>
            <person name="Andres S."/>
            <person name="Henne A."/>
            <person name="Fricke W.F."/>
            <person name="Martinez-Arias R."/>
            <person name="Bartels D."/>
            <person name="Goesmann A."/>
            <person name="Krause L."/>
            <person name="Puehler A."/>
            <person name="Klenk H.P."/>
            <person name="Richter M."/>
            <person name="Schuler M."/>
            <person name="Gloeckner F.O."/>
            <person name="Meyerdierks A."/>
            <person name="Gottschalk G."/>
            <person name="Amann R."/>
        </authorList>
    </citation>
    <scope>NUCLEOTIDE SEQUENCE [LARGE SCALE GENOMIC DNA]</scope>
    <source>
        <strain evidence="13">ATCC 43914 / DSM 3382 / HRM2</strain>
    </source>
</reference>
<dbReference type="Pfam" id="PF01555">
    <property type="entry name" value="N6_N4_Mtase"/>
    <property type="match status" value="1"/>
</dbReference>
<keyword evidence="7" id="KW-0680">Restriction system</keyword>
<dbReference type="SMART" id="SM00470">
    <property type="entry name" value="ParB"/>
    <property type="match status" value="1"/>
</dbReference>
<dbReference type="InterPro" id="IPR036086">
    <property type="entry name" value="ParB/Sulfiredoxin_sf"/>
</dbReference>
<dbReference type="GO" id="GO:0003677">
    <property type="term" value="F:DNA binding"/>
    <property type="evidence" value="ECO:0007669"/>
    <property type="project" value="UniProtKB-KW"/>
</dbReference>
<evidence type="ECO:0000256" key="3">
    <source>
        <dbReference type="ARBA" id="ARBA00012185"/>
    </source>
</evidence>
<dbReference type="Gene3D" id="3.40.50.150">
    <property type="entry name" value="Vaccinia Virus protein VP39"/>
    <property type="match status" value="1"/>
</dbReference>
<evidence type="ECO:0000256" key="1">
    <source>
        <dbReference type="ARBA" id="ARBA00006295"/>
    </source>
</evidence>
<dbReference type="InterPro" id="IPR003115">
    <property type="entry name" value="ParB_N"/>
</dbReference>
<dbReference type="NCBIfam" id="TIGR00180">
    <property type="entry name" value="parB_part"/>
    <property type="match status" value="1"/>
</dbReference>
<keyword evidence="13" id="KW-1185">Reference proteome</keyword>
<dbReference type="KEGG" id="dat:HRM2_20840"/>
<keyword evidence="6" id="KW-0949">S-adenosyl-L-methionine</keyword>
<dbReference type="GO" id="GO:0007059">
    <property type="term" value="P:chromosome segregation"/>
    <property type="evidence" value="ECO:0007669"/>
    <property type="project" value="UniProtKB-KW"/>
</dbReference>
<dbReference type="GO" id="GO:0008170">
    <property type="term" value="F:N-methyltransferase activity"/>
    <property type="evidence" value="ECO:0007669"/>
    <property type="project" value="InterPro"/>
</dbReference>
<dbReference type="AlphaFoldDB" id="C0QDB9"/>
<dbReference type="Gene3D" id="1.10.10.2830">
    <property type="match status" value="1"/>
</dbReference>
<feature type="domain" description="ParB-like N-terminal" evidence="11">
    <location>
        <begin position="10"/>
        <end position="99"/>
    </location>
</feature>
<dbReference type="SUPFAM" id="SSF109709">
    <property type="entry name" value="KorB DNA-binding domain-like"/>
    <property type="match status" value="1"/>
</dbReference>
<dbReference type="GO" id="GO:0005694">
    <property type="term" value="C:chromosome"/>
    <property type="evidence" value="ECO:0007669"/>
    <property type="project" value="TreeGrafter"/>
</dbReference>
<dbReference type="SUPFAM" id="SSF110849">
    <property type="entry name" value="ParB/Sulfiredoxin"/>
    <property type="match status" value="1"/>
</dbReference>
<gene>
    <name evidence="12" type="ordered locus">HRM2_20840</name>
</gene>
<dbReference type="RefSeq" id="WP_015903954.1">
    <property type="nucleotide sequence ID" value="NC_012108.1"/>
</dbReference>
<evidence type="ECO:0000259" key="11">
    <source>
        <dbReference type="SMART" id="SM00470"/>
    </source>
</evidence>
<evidence type="ECO:0000256" key="7">
    <source>
        <dbReference type="ARBA" id="ARBA00022747"/>
    </source>
</evidence>
<evidence type="ECO:0000256" key="2">
    <source>
        <dbReference type="ARBA" id="ARBA00010203"/>
    </source>
</evidence>
<evidence type="ECO:0000313" key="12">
    <source>
        <dbReference type="EMBL" id="ACN15183.1"/>
    </source>
</evidence>
<protein>
    <recommendedName>
        <fullName evidence="3">site-specific DNA-methyltransferase (cytosine-N(4)-specific)</fullName>
        <ecNumber evidence="3">2.1.1.113</ecNumber>
    </recommendedName>
</protein>
<dbReference type="InterPro" id="IPR017985">
    <property type="entry name" value="MeTrfase_CN4_CS"/>
</dbReference>
<name>C0QDB9_DESAH</name>
<evidence type="ECO:0000256" key="10">
    <source>
        <dbReference type="ARBA" id="ARBA00049120"/>
    </source>
</evidence>
<evidence type="ECO:0000256" key="9">
    <source>
        <dbReference type="ARBA" id="ARBA00023125"/>
    </source>
</evidence>
<evidence type="ECO:0000256" key="8">
    <source>
        <dbReference type="ARBA" id="ARBA00022829"/>
    </source>
</evidence>
<dbReference type="InterPro" id="IPR001091">
    <property type="entry name" value="RM_Methyltransferase"/>
</dbReference>
<dbReference type="PANTHER" id="PTHR33375:SF1">
    <property type="entry name" value="CHROMOSOME-PARTITIONING PROTEIN PARB-RELATED"/>
    <property type="match status" value="1"/>
</dbReference>
<accession>C0QDB9</accession>
<dbReference type="STRING" id="177437.HRM2_20840"/>
<keyword evidence="5 12" id="KW-0808">Transferase</keyword>
<dbReference type="InterPro" id="IPR004437">
    <property type="entry name" value="ParB/RepB/Spo0J"/>
</dbReference>
<comment type="catalytic activity">
    <reaction evidence="10">
        <text>a 2'-deoxycytidine in DNA + S-adenosyl-L-methionine = an N(4)-methyl-2'-deoxycytidine in DNA + S-adenosyl-L-homocysteine + H(+)</text>
        <dbReference type="Rhea" id="RHEA:16857"/>
        <dbReference type="Rhea" id="RHEA-COMP:11369"/>
        <dbReference type="Rhea" id="RHEA-COMP:13674"/>
        <dbReference type="ChEBI" id="CHEBI:15378"/>
        <dbReference type="ChEBI" id="CHEBI:57856"/>
        <dbReference type="ChEBI" id="CHEBI:59789"/>
        <dbReference type="ChEBI" id="CHEBI:85452"/>
        <dbReference type="ChEBI" id="CHEBI:137933"/>
        <dbReference type="EC" id="2.1.1.113"/>
    </reaction>
</comment>
<comment type="similarity">
    <text evidence="1">Belongs to the ParB family.</text>
</comment>
<dbReference type="PRINTS" id="PR00508">
    <property type="entry name" value="S21N4MTFRASE"/>
</dbReference>
<dbReference type="eggNOG" id="COG0863">
    <property type="taxonomic scope" value="Bacteria"/>
</dbReference>
<dbReference type="HOGENOM" id="CLU_513622_0_0_7"/>
<dbReference type="GO" id="GO:0032259">
    <property type="term" value="P:methylation"/>
    <property type="evidence" value="ECO:0007669"/>
    <property type="project" value="UniProtKB-KW"/>
</dbReference>
<dbReference type="EC" id="2.1.1.113" evidence="3"/>
<dbReference type="InterPro" id="IPR050336">
    <property type="entry name" value="Chromosome_partition/occlusion"/>
</dbReference>
<evidence type="ECO:0000256" key="6">
    <source>
        <dbReference type="ARBA" id="ARBA00022691"/>
    </source>
</evidence>
<dbReference type="eggNOG" id="COG1475">
    <property type="taxonomic scope" value="Bacteria"/>
</dbReference>
<proteinExistence type="inferred from homology"/>
<evidence type="ECO:0000256" key="5">
    <source>
        <dbReference type="ARBA" id="ARBA00022679"/>
    </source>
</evidence>
<dbReference type="EMBL" id="CP001087">
    <property type="protein sequence ID" value="ACN15183.1"/>
    <property type="molecule type" value="Genomic_DNA"/>
</dbReference>
<dbReference type="PROSITE" id="PS00093">
    <property type="entry name" value="N4_MTASE"/>
    <property type="match status" value="1"/>
</dbReference>
<dbReference type="GO" id="GO:0009307">
    <property type="term" value="P:DNA restriction-modification system"/>
    <property type="evidence" value="ECO:0007669"/>
    <property type="project" value="UniProtKB-KW"/>
</dbReference>
<dbReference type="Proteomes" id="UP000000442">
    <property type="component" value="Chromosome"/>
</dbReference>
<dbReference type="InterPro" id="IPR041468">
    <property type="entry name" value="HTH_ParB/Spo0J"/>
</dbReference>
<organism evidence="12 13">
    <name type="scientific">Desulforapulum autotrophicum (strain ATCC 43914 / DSM 3382 / VKM B-1955 / HRM2)</name>
    <name type="common">Desulfobacterium autotrophicum</name>
    <dbReference type="NCBI Taxonomy" id="177437"/>
    <lineage>
        <taxon>Bacteria</taxon>
        <taxon>Pseudomonadati</taxon>
        <taxon>Thermodesulfobacteriota</taxon>
        <taxon>Desulfobacteria</taxon>
        <taxon>Desulfobacterales</taxon>
        <taxon>Desulfobacteraceae</taxon>
        <taxon>Desulforapulum</taxon>
    </lineage>
</organism>
<comment type="similarity">
    <text evidence="2">Belongs to the N(4)/N(6)-methyltransferase family. N(4) subfamily.</text>
</comment>
<dbReference type="Pfam" id="PF17762">
    <property type="entry name" value="HTH_ParB"/>
    <property type="match status" value="1"/>
</dbReference>
<dbReference type="InterPro" id="IPR002941">
    <property type="entry name" value="DNA_methylase_N4/N6"/>
</dbReference>
<dbReference type="GO" id="GO:0015667">
    <property type="term" value="F:site-specific DNA-methyltransferase (cytosine-N4-specific) activity"/>
    <property type="evidence" value="ECO:0007669"/>
    <property type="project" value="UniProtKB-EC"/>
</dbReference>
<dbReference type="Pfam" id="PF02195">
    <property type="entry name" value="ParB_N"/>
    <property type="match status" value="1"/>
</dbReference>
<dbReference type="Gene3D" id="3.90.1530.30">
    <property type="match status" value="1"/>
</dbReference>
<evidence type="ECO:0000256" key="4">
    <source>
        <dbReference type="ARBA" id="ARBA00022603"/>
    </source>
</evidence>
<sequence length="530" mass="59874">MKDLKVKTIKELNVNSLTRNPNHPRKEVGDLTKLTLSIRHEGILTPPVVAKVGENTYQPIDGDRRLEVAKALGYESLTCVVYEGLTEAEIAQKSYILNVERNQLNNIERALHIKKMKDEFGYSHDELEILGYGSKGQTSKLLSLLDLPEEIQGNLINGELTKAHCIELSKIKDTKQMLRTAKLAIENDWSSKKVGNTVERLKRNTNKAAKKEIPANVPAQGVPGVYFKDAKDMAELPKESVGLVLTSPPYFNGMEYELGFTYDEHLENVKGVLAESARVLVKGGILALNVADITNFKGKNGTDNRSRIQPMLHFYNLCLRKHGFHLQDEIIWVKDSNSFTQDDAVNYTDKTVHTQYRIVDRHEPIYIFKKKGDRPIPSDENIILQSRISKEEWKVYAPSAWQISPAPRNQGHPNAFPDELARRIIRMYSFVGDTVLDPFLGSGTTVKVARELDRDGVGYERDLRYKAAIMRKLGVAEVEERQEPVSDFAARQLEELEANQPGKPKVEIMASKGMMEAVSEMRKEKKMTAA</sequence>
<keyword evidence="9" id="KW-0238">DNA-binding</keyword>
<keyword evidence="4 12" id="KW-0489">Methyltransferase</keyword>
<dbReference type="OrthoDB" id="9773060at2"/>